<evidence type="ECO:0000256" key="2">
    <source>
        <dbReference type="SAM" id="Phobius"/>
    </source>
</evidence>
<reference evidence="3 4" key="1">
    <citation type="journal article" date="2017" name="BMC Genomics">
        <title>Genomic analysis of methanogenic archaea reveals a shift towards energy conservation.</title>
        <authorList>
            <person name="Gilmore S.P."/>
            <person name="Henske J.K."/>
            <person name="Sexton J.A."/>
            <person name="Solomon K.V."/>
            <person name="Seppala S."/>
            <person name="Yoo J.I."/>
            <person name="Huyett L.M."/>
            <person name="Pressman A."/>
            <person name="Cogan J.Z."/>
            <person name="Kivenson V."/>
            <person name="Peng X."/>
            <person name="Tan Y."/>
            <person name="Valentine D.L."/>
            <person name="O'Malley M.A."/>
        </authorList>
    </citation>
    <scope>NUCLEOTIDE SEQUENCE [LARGE SCALE GENOMIC DNA]</scope>
    <source>
        <strain evidence="3 4">M.o.H.</strain>
    </source>
</reference>
<keyword evidence="4" id="KW-1185">Reference proteome</keyword>
<evidence type="ECO:0000313" key="3">
    <source>
        <dbReference type="EMBL" id="PAV05532.1"/>
    </source>
</evidence>
<feature type="region of interest" description="Disordered" evidence="1">
    <location>
        <begin position="50"/>
        <end position="69"/>
    </location>
</feature>
<proteinExistence type="predicted"/>
<sequence>MDLKPGWEKKALIVVAIIFVIIVVYAFNPFHSNSNVEVQNESTDNAVAAPSAPAVTTNNSTANNTTVNSTNNGTFQISADVAKNIAAGAYPGYTAGQPTQGNVTINSTLYSVWIVPITQASITKKVYVDLSTGTVVGNA</sequence>
<gene>
    <name evidence="3" type="ORF">ASJ80_09150</name>
</gene>
<keyword evidence="2" id="KW-1133">Transmembrane helix</keyword>
<evidence type="ECO:0008006" key="5">
    <source>
        <dbReference type="Google" id="ProtNLM"/>
    </source>
</evidence>
<dbReference type="RefSeq" id="WP_069585178.1">
    <property type="nucleotide sequence ID" value="NZ_LMVM01000004.1"/>
</dbReference>
<evidence type="ECO:0000256" key="1">
    <source>
        <dbReference type="SAM" id="MobiDB-lite"/>
    </source>
</evidence>
<evidence type="ECO:0000313" key="4">
    <source>
        <dbReference type="Proteomes" id="UP000217784"/>
    </source>
</evidence>
<keyword evidence="2" id="KW-0472">Membrane</keyword>
<organism evidence="3 4">
    <name type="scientific">Methanobacterium bryantii</name>
    <dbReference type="NCBI Taxonomy" id="2161"/>
    <lineage>
        <taxon>Archaea</taxon>
        <taxon>Methanobacteriati</taxon>
        <taxon>Methanobacteriota</taxon>
        <taxon>Methanomada group</taxon>
        <taxon>Methanobacteria</taxon>
        <taxon>Methanobacteriales</taxon>
        <taxon>Methanobacteriaceae</taxon>
        <taxon>Methanobacterium</taxon>
    </lineage>
</organism>
<dbReference type="AlphaFoldDB" id="A0A2A2H7Z4"/>
<feature type="transmembrane region" description="Helical" evidence="2">
    <location>
        <begin position="12"/>
        <end position="30"/>
    </location>
</feature>
<accession>A0A2A2H7Z4</accession>
<dbReference type="Proteomes" id="UP000217784">
    <property type="component" value="Unassembled WGS sequence"/>
</dbReference>
<protein>
    <recommendedName>
        <fullName evidence="5">PepSY domain-containing protein</fullName>
    </recommendedName>
</protein>
<dbReference type="EMBL" id="LMVM01000004">
    <property type="protein sequence ID" value="PAV05532.1"/>
    <property type="molecule type" value="Genomic_DNA"/>
</dbReference>
<name>A0A2A2H7Z4_METBR</name>
<comment type="caution">
    <text evidence="3">The sequence shown here is derived from an EMBL/GenBank/DDBJ whole genome shotgun (WGS) entry which is preliminary data.</text>
</comment>
<keyword evidence="2" id="KW-0812">Transmembrane</keyword>